<evidence type="ECO:0000313" key="8">
    <source>
        <dbReference type="EMBL" id="GMM55977.1"/>
    </source>
</evidence>
<dbReference type="Pfam" id="PF00328">
    <property type="entry name" value="His_Phos_2"/>
    <property type="match status" value="1"/>
</dbReference>
<feature type="disulfide bond" evidence="6">
    <location>
        <begin position="269"/>
        <end position="282"/>
    </location>
</feature>
<dbReference type="CDD" id="cd07061">
    <property type="entry name" value="HP_HAP_like"/>
    <property type="match status" value="1"/>
</dbReference>
<dbReference type="GO" id="GO:0003993">
    <property type="term" value="F:acid phosphatase activity"/>
    <property type="evidence" value="ECO:0007669"/>
    <property type="project" value="UniProtKB-EC"/>
</dbReference>
<dbReference type="EMBL" id="BTGD01000006">
    <property type="protein sequence ID" value="GMM55977.1"/>
    <property type="molecule type" value="Genomic_DNA"/>
</dbReference>
<evidence type="ECO:0000256" key="6">
    <source>
        <dbReference type="PIRSR" id="PIRSR000894-2"/>
    </source>
</evidence>
<evidence type="ECO:0000256" key="3">
    <source>
        <dbReference type="ARBA" id="ARBA00022801"/>
    </source>
</evidence>
<comment type="caution">
    <text evidence="8">The sequence shown here is derived from an EMBL/GenBank/DDBJ whole genome shotgun (WGS) entry which is preliminary data.</text>
</comment>
<keyword evidence="6" id="KW-1015">Disulfide bond</keyword>
<dbReference type="PANTHER" id="PTHR20963">
    <property type="entry name" value="MULTIPLE INOSITOL POLYPHOSPHATE PHOSPHATASE-RELATED"/>
    <property type="match status" value="1"/>
</dbReference>
<keyword evidence="9" id="KW-1185">Reference proteome</keyword>
<dbReference type="PIRSF" id="PIRSF000894">
    <property type="entry name" value="Acid_phosphatase"/>
    <property type="match status" value="1"/>
</dbReference>
<comment type="catalytic activity">
    <reaction evidence="1">
        <text>a phosphate monoester + H2O = an alcohol + phosphate</text>
        <dbReference type="Rhea" id="RHEA:15017"/>
        <dbReference type="ChEBI" id="CHEBI:15377"/>
        <dbReference type="ChEBI" id="CHEBI:30879"/>
        <dbReference type="ChEBI" id="CHEBI:43474"/>
        <dbReference type="ChEBI" id="CHEBI:67140"/>
        <dbReference type="EC" id="3.1.3.2"/>
    </reaction>
</comment>
<evidence type="ECO:0000256" key="1">
    <source>
        <dbReference type="ARBA" id="ARBA00000032"/>
    </source>
</evidence>
<organism evidence="8 9">
    <name type="scientific">Maudiozyma humilis</name>
    <name type="common">Sour dough yeast</name>
    <name type="synonym">Kazachstania humilis</name>
    <dbReference type="NCBI Taxonomy" id="51915"/>
    <lineage>
        <taxon>Eukaryota</taxon>
        <taxon>Fungi</taxon>
        <taxon>Dikarya</taxon>
        <taxon>Ascomycota</taxon>
        <taxon>Saccharomycotina</taxon>
        <taxon>Saccharomycetes</taxon>
        <taxon>Saccharomycetales</taxon>
        <taxon>Saccharomycetaceae</taxon>
        <taxon>Maudiozyma</taxon>
    </lineage>
</organism>
<dbReference type="Gene3D" id="3.40.50.1240">
    <property type="entry name" value="Phosphoglycerate mutase-like"/>
    <property type="match status" value="1"/>
</dbReference>
<evidence type="ECO:0000256" key="5">
    <source>
        <dbReference type="PIRSR" id="PIRSR000894-1"/>
    </source>
</evidence>
<gene>
    <name evidence="8" type="ORF">DAKH74_025930</name>
</gene>
<dbReference type="InterPro" id="IPR029033">
    <property type="entry name" value="His_PPase_superfam"/>
</dbReference>
<keyword evidence="4" id="KW-0325">Glycoprotein</keyword>
<dbReference type="InterPro" id="IPR000560">
    <property type="entry name" value="His_Pase_clade-2"/>
</dbReference>
<feature type="disulfide bond" evidence="6">
    <location>
        <begin position="68"/>
        <end position="394"/>
    </location>
</feature>
<feature type="chain" id="PRO_5043405833" description="acid phosphatase" evidence="7">
    <location>
        <begin position="21"/>
        <end position="477"/>
    </location>
</feature>
<dbReference type="AlphaFoldDB" id="A0AAV5RY17"/>
<accession>A0AAV5RY17</accession>
<dbReference type="EC" id="3.1.3.2" evidence="2"/>
<name>A0AAV5RY17_MAUHU</name>
<feature type="signal peptide" evidence="7">
    <location>
        <begin position="1"/>
        <end position="20"/>
    </location>
</feature>
<keyword evidence="3" id="KW-0378">Hydrolase</keyword>
<proteinExistence type="predicted"/>
<dbReference type="PANTHER" id="PTHR20963:SF18">
    <property type="entry name" value="ACID PHOSPHATASE PHO11-RELATED"/>
    <property type="match status" value="1"/>
</dbReference>
<reference evidence="8 9" key="1">
    <citation type="journal article" date="2023" name="Elife">
        <title>Identification of key yeast species and microbe-microbe interactions impacting larval growth of Drosophila in the wild.</title>
        <authorList>
            <person name="Mure A."/>
            <person name="Sugiura Y."/>
            <person name="Maeda R."/>
            <person name="Honda K."/>
            <person name="Sakurai N."/>
            <person name="Takahashi Y."/>
            <person name="Watada M."/>
            <person name="Katoh T."/>
            <person name="Gotoh A."/>
            <person name="Gotoh Y."/>
            <person name="Taniguchi I."/>
            <person name="Nakamura K."/>
            <person name="Hayashi T."/>
            <person name="Katayama T."/>
            <person name="Uemura T."/>
            <person name="Hattori Y."/>
        </authorList>
    </citation>
    <scope>NUCLEOTIDE SEQUENCE [LARGE SCALE GENOMIC DNA]</scope>
    <source>
        <strain evidence="8 9">KH-74</strain>
    </source>
</reference>
<evidence type="ECO:0000256" key="2">
    <source>
        <dbReference type="ARBA" id="ARBA00012646"/>
    </source>
</evidence>
<evidence type="ECO:0000313" key="9">
    <source>
        <dbReference type="Proteomes" id="UP001377567"/>
    </source>
</evidence>
<dbReference type="InterPro" id="IPR016274">
    <property type="entry name" value="Histidine_acid_Pase_euk"/>
</dbReference>
<keyword evidence="7" id="KW-0732">Signal</keyword>
<protein>
    <recommendedName>
        <fullName evidence="2">acid phosphatase</fullName>
        <ecNumber evidence="2">3.1.3.2</ecNumber>
    </recommendedName>
</protein>
<dbReference type="Proteomes" id="UP001377567">
    <property type="component" value="Unassembled WGS sequence"/>
</dbReference>
<dbReference type="GO" id="GO:0009277">
    <property type="term" value="C:fungal-type cell wall"/>
    <property type="evidence" value="ECO:0007669"/>
    <property type="project" value="TreeGrafter"/>
</dbReference>
<feature type="disulfide bond" evidence="6">
    <location>
        <begin position="419"/>
        <end position="427"/>
    </location>
</feature>
<evidence type="ECO:0000256" key="7">
    <source>
        <dbReference type="SAM" id="SignalP"/>
    </source>
</evidence>
<feature type="active site" description="Proton donor" evidence="5">
    <location>
        <position position="345"/>
    </location>
</feature>
<sequence>MYGQVLALASLASSSALVNAVAVDSKYFTNDINKVGTQKDIIPFLYGSAPYFSYPVNTSIPVDIPEQCELVQVHVYARHGERYPTASAAKGINQAWYKFGNYTEKFTGSLSFLNDNYQFPFANESNWGLLTTPENAVNPYNPFLGSLTGTSHGEEFYARYHELLDAHPNFTIWTSNSNRVHATSEYFIKGLGDDYKVNLEIISENGTMGANSLTPISACVNWDWNNAKDKNISTTFSTQYLTDITKRLNTANPGLNMTNSDSYNLFNWCAFEMNTRGYSDMCDVFTQDELINYSYYGDIVTYYDEFMGNDLALAVGSVSTNATLTLLNTPEDELDQTVFISFTHDTHLLQYMAGVGLFANGKALTSKAVDFHNEFKRAPLVQEGARVYTQKFNCKGASNTTESFVRYVVNDVVQPLDACHNGPGFSCSLSDYNAYIKNRFEGVNFMEQCGVSKISNISELTFYWDYKTKNYDVPLII</sequence>
<dbReference type="SUPFAM" id="SSF53254">
    <property type="entry name" value="Phosphoglycerate mutase-like"/>
    <property type="match status" value="1"/>
</dbReference>
<feature type="active site" description="Nucleophile" evidence="5">
    <location>
        <position position="79"/>
    </location>
</feature>
<evidence type="ECO:0000256" key="4">
    <source>
        <dbReference type="ARBA" id="ARBA00023180"/>
    </source>
</evidence>